<dbReference type="Proteomes" id="UP000597989">
    <property type="component" value="Unassembled WGS sequence"/>
</dbReference>
<dbReference type="AlphaFoldDB" id="A0A917JYJ3"/>
<accession>A0A917JYJ3</accession>
<protein>
    <submittedName>
        <fullName evidence="6">DUF4349 domain-containing protein</fullName>
    </submittedName>
    <submittedName>
        <fullName evidence="7">Lipoprotein</fullName>
    </submittedName>
</protein>
<dbReference type="Pfam" id="PF14257">
    <property type="entry name" value="DUF4349"/>
    <property type="match status" value="1"/>
</dbReference>
<name>A0A917JYJ3_9PSEU</name>
<feature type="transmembrane region" description="Helical" evidence="3">
    <location>
        <begin position="236"/>
        <end position="262"/>
    </location>
</feature>
<keyword evidence="3" id="KW-0472">Membrane</keyword>
<dbReference type="EMBL" id="BMMT01000011">
    <property type="protein sequence ID" value="GGI92877.1"/>
    <property type="molecule type" value="Genomic_DNA"/>
</dbReference>
<dbReference type="InterPro" id="IPR025645">
    <property type="entry name" value="DUF4349"/>
</dbReference>
<dbReference type="PROSITE" id="PS51257">
    <property type="entry name" value="PROKAR_LIPOPROTEIN"/>
    <property type="match status" value="1"/>
</dbReference>
<evidence type="ECO:0000256" key="4">
    <source>
        <dbReference type="SAM" id="SignalP"/>
    </source>
</evidence>
<evidence type="ECO:0000256" key="3">
    <source>
        <dbReference type="SAM" id="Phobius"/>
    </source>
</evidence>
<feature type="domain" description="DUF4349" evidence="5">
    <location>
        <begin position="58"/>
        <end position="259"/>
    </location>
</feature>
<evidence type="ECO:0000256" key="1">
    <source>
        <dbReference type="SAM" id="Coils"/>
    </source>
</evidence>
<comment type="caution">
    <text evidence="7">The sequence shown here is derived from an EMBL/GenBank/DDBJ whole genome shotgun (WGS) entry which is preliminary data.</text>
</comment>
<gene>
    <name evidence="6" type="ORF">GCM10009545_04290</name>
    <name evidence="7" type="ORF">GCM10011581_32560</name>
</gene>
<evidence type="ECO:0000259" key="5">
    <source>
        <dbReference type="Pfam" id="PF14257"/>
    </source>
</evidence>
<feature type="coiled-coil region" evidence="1">
    <location>
        <begin position="169"/>
        <end position="203"/>
    </location>
</feature>
<organism evidence="7 8">
    <name type="scientific">Saccharopolyspora thermophila</name>
    <dbReference type="NCBI Taxonomy" id="89367"/>
    <lineage>
        <taxon>Bacteria</taxon>
        <taxon>Bacillati</taxon>
        <taxon>Actinomycetota</taxon>
        <taxon>Actinomycetes</taxon>
        <taxon>Pseudonocardiales</taxon>
        <taxon>Pseudonocardiaceae</taxon>
        <taxon>Saccharopolyspora</taxon>
    </lineage>
</organism>
<sequence>MGRLRWPLVVLMALGALVGCSSAEQNGADLTTDSHAVAPSESGDTAQSTTKPGPLAPRQVVRTADVDIEVDDVAAAEDAVRRVSVAAGGFLQQVNSRAASTTLVARVPAGKLDQVLVEISQLGRVTSRDVRAEDVTDQLVDTGSRIESQRASVQRLRELMQRATTVDEIVSIESELTSRETELDALERRRAALSGQVEMATLTVSLDRPSTAPDEDTGFLAGLSGGWRALSATGAFLLTALGAVLPFAATLAAPAAATWLLVRRRAALRRPTS</sequence>
<reference evidence="7 8" key="1">
    <citation type="journal article" date="2014" name="Int. J. Syst. Evol. Microbiol.">
        <title>Complete genome sequence of Corynebacterium casei LMG S-19264T (=DSM 44701T), isolated from a smear-ripened cheese.</title>
        <authorList>
            <consortium name="US DOE Joint Genome Institute (JGI-PGF)"/>
            <person name="Walter F."/>
            <person name="Albersmeier A."/>
            <person name="Kalinowski J."/>
            <person name="Ruckert C."/>
        </authorList>
    </citation>
    <scope>NUCLEOTIDE SEQUENCE [LARGE SCALE GENOMIC DNA]</scope>
    <source>
        <strain evidence="7 8">CGMCC 4.7206</strain>
    </source>
</reference>
<dbReference type="Proteomes" id="UP001500220">
    <property type="component" value="Unassembled WGS sequence"/>
</dbReference>
<keyword evidence="9" id="KW-1185">Reference proteome</keyword>
<proteinExistence type="predicted"/>
<reference evidence="7" key="3">
    <citation type="submission" date="2020-09" db="EMBL/GenBank/DDBJ databases">
        <authorList>
            <person name="Sun Q."/>
            <person name="Zhou Y."/>
        </authorList>
    </citation>
    <scope>NUCLEOTIDE SEQUENCE</scope>
    <source>
        <strain evidence="7">CGMCC 4.7206</strain>
    </source>
</reference>
<keyword evidence="3" id="KW-0812">Transmembrane</keyword>
<keyword evidence="3" id="KW-1133">Transmembrane helix</keyword>
<evidence type="ECO:0000256" key="2">
    <source>
        <dbReference type="SAM" id="MobiDB-lite"/>
    </source>
</evidence>
<dbReference type="EMBL" id="BAAAHC010000003">
    <property type="protein sequence ID" value="GAA0505427.1"/>
    <property type="molecule type" value="Genomic_DNA"/>
</dbReference>
<evidence type="ECO:0000313" key="6">
    <source>
        <dbReference type="EMBL" id="GAA0505427.1"/>
    </source>
</evidence>
<reference evidence="6" key="4">
    <citation type="submission" date="2023-12" db="EMBL/GenBank/DDBJ databases">
        <authorList>
            <person name="Sun Q."/>
            <person name="Inoue M."/>
        </authorList>
    </citation>
    <scope>NUCLEOTIDE SEQUENCE</scope>
    <source>
        <strain evidence="6">JCM 10664</strain>
    </source>
</reference>
<feature type="compositionally biased region" description="Polar residues" evidence="2">
    <location>
        <begin position="42"/>
        <end position="51"/>
    </location>
</feature>
<keyword evidence="4" id="KW-0732">Signal</keyword>
<keyword evidence="7" id="KW-0449">Lipoprotein</keyword>
<feature type="region of interest" description="Disordered" evidence="2">
    <location>
        <begin position="33"/>
        <end position="57"/>
    </location>
</feature>
<feature type="signal peptide" evidence="4">
    <location>
        <begin position="1"/>
        <end position="23"/>
    </location>
</feature>
<keyword evidence="1" id="KW-0175">Coiled coil</keyword>
<feature type="chain" id="PRO_5037943337" evidence="4">
    <location>
        <begin position="24"/>
        <end position="273"/>
    </location>
</feature>
<reference evidence="6 9" key="2">
    <citation type="journal article" date="2019" name="Int. J. Syst. Evol. Microbiol.">
        <title>The Global Catalogue of Microorganisms (GCM) 10K type strain sequencing project: providing services to taxonomists for standard genome sequencing and annotation.</title>
        <authorList>
            <consortium name="The Broad Institute Genomics Platform"/>
            <consortium name="The Broad Institute Genome Sequencing Center for Infectious Disease"/>
            <person name="Wu L."/>
            <person name="Ma J."/>
        </authorList>
    </citation>
    <scope>NUCLEOTIDE SEQUENCE [LARGE SCALE GENOMIC DNA]</scope>
    <source>
        <strain evidence="6 9">JCM 10664</strain>
    </source>
</reference>
<evidence type="ECO:0000313" key="9">
    <source>
        <dbReference type="Proteomes" id="UP001500220"/>
    </source>
</evidence>
<evidence type="ECO:0000313" key="8">
    <source>
        <dbReference type="Proteomes" id="UP000597989"/>
    </source>
</evidence>
<evidence type="ECO:0000313" key="7">
    <source>
        <dbReference type="EMBL" id="GGI92877.1"/>
    </source>
</evidence>